<dbReference type="Gene3D" id="3.90.70.10">
    <property type="entry name" value="Cysteine proteinases"/>
    <property type="match status" value="1"/>
</dbReference>
<sequence length="287" mass="32720">MRKNEKEKKKSSPFRWGGCLTVLGQRPIFLKHVGPNIRIQCLNYVTRPEPIKLPGQHSLESLASLFPPSSSPPFLLPLRRRSRKTTCLGFRVRGEVAGEGSDLEGRRKEAALPQVSHRRSASRIRLRYNLCSLKTMVPQLKYVYKHREGHSKGCDSGVKYKIKGYKQLSWFKLTLPTNIQKLRDYGPFLTVIKISKNYSLDFLSGRTYKFDSASVEMADKQIKTHAVVITGYAIDYMLPLWEMMKSYGSVHQNSSLIGPTSDLQIEPVLSCFPLLLAYLPYLQPIDL</sequence>
<dbReference type="EnsemblPlants" id="LPERR05G06510.1">
    <property type="protein sequence ID" value="LPERR05G06510.1"/>
    <property type="gene ID" value="LPERR05G06510"/>
</dbReference>
<dbReference type="SUPFAM" id="SSF54001">
    <property type="entry name" value="Cysteine proteinases"/>
    <property type="match status" value="1"/>
</dbReference>
<protein>
    <submittedName>
        <fullName evidence="1">Uncharacterized protein</fullName>
    </submittedName>
</protein>
<keyword evidence="2" id="KW-1185">Reference proteome</keyword>
<organism evidence="1 2">
    <name type="scientific">Leersia perrieri</name>
    <dbReference type="NCBI Taxonomy" id="77586"/>
    <lineage>
        <taxon>Eukaryota</taxon>
        <taxon>Viridiplantae</taxon>
        <taxon>Streptophyta</taxon>
        <taxon>Embryophyta</taxon>
        <taxon>Tracheophyta</taxon>
        <taxon>Spermatophyta</taxon>
        <taxon>Magnoliopsida</taxon>
        <taxon>Liliopsida</taxon>
        <taxon>Poales</taxon>
        <taxon>Poaceae</taxon>
        <taxon>BOP clade</taxon>
        <taxon>Oryzoideae</taxon>
        <taxon>Oryzeae</taxon>
        <taxon>Oryzinae</taxon>
        <taxon>Leersia</taxon>
    </lineage>
</organism>
<dbReference type="Proteomes" id="UP000032180">
    <property type="component" value="Chromosome 5"/>
</dbReference>
<dbReference type="HOGENOM" id="CLU_970985_0_0_1"/>
<evidence type="ECO:0000313" key="1">
    <source>
        <dbReference type="EnsemblPlants" id="LPERR05G06510.1"/>
    </source>
</evidence>
<proteinExistence type="predicted"/>
<accession>A0A0D9WE34</accession>
<reference evidence="1 2" key="1">
    <citation type="submission" date="2012-08" db="EMBL/GenBank/DDBJ databases">
        <title>Oryza genome evolution.</title>
        <authorList>
            <person name="Wing R.A."/>
        </authorList>
    </citation>
    <scope>NUCLEOTIDE SEQUENCE</scope>
</reference>
<evidence type="ECO:0000313" key="2">
    <source>
        <dbReference type="Proteomes" id="UP000032180"/>
    </source>
</evidence>
<dbReference type="Gramene" id="LPERR05G06510.1">
    <property type="protein sequence ID" value="LPERR05G06510.1"/>
    <property type="gene ID" value="LPERR05G06510"/>
</dbReference>
<dbReference type="eggNOG" id="ENOG502R72J">
    <property type="taxonomic scope" value="Eukaryota"/>
</dbReference>
<reference evidence="1" key="3">
    <citation type="submission" date="2015-04" db="UniProtKB">
        <authorList>
            <consortium name="EnsemblPlants"/>
        </authorList>
    </citation>
    <scope>IDENTIFICATION</scope>
</reference>
<reference evidence="2" key="2">
    <citation type="submission" date="2013-12" db="EMBL/GenBank/DDBJ databases">
        <authorList>
            <person name="Yu Y."/>
            <person name="Lee S."/>
            <person name="de Baynast K."/>
            <person name="Wissotski M."/>
            <person name="Liu L."/>
            <person name="Talag J."/>
            <person name="Goicoechea J."/>
            <person name="Angelova A."/>
            <person name="Jetty R."/>
            <person name="Kudrna D."/>
            <person name="Golser W."/>
            <person name="Rivera L."/>
            <person name="Zhang J."/>
            <person name="Wing R."/>
        </authorList>
    </citation>
    <scope>NUCLEOTIDE SEQUENCE</scope>
</reference>
<name>A0A0D9WE34_9ORYZ</name>
<dbReference type="InterPro" id="IPR038765">
    <property type="entry name" value="Papain-like_cys_pep_sf"/>
</dbReference>
<dbReference type="AlphaFoldDB" id="A0A0D9WE34"/>